<name>A0A7Y4ILF2_MYXXA</name>
<proteinExistence type="predicted"/>
<dbReference type="Proteomes" id="UP000533080">
    <property type="component" value="Unassembled WGS sequence"/>
</dbReference>
<evidence type="ECO:0000313" key="2">
    <source>
        <dbReference type="Proteomes" id="UP000533080"/>
    </source>
</evidence>
<gene>
    <name evidence="1" type="ORF">HNV28_24405</name>
</gene>
<organism evidence="1 2">
    <name type="scientific">Myxococcus xanthus</name>
    <dbReference type="NCBI Taxonomy" id="34"/>
    <lineage>
        <taxon>Bacteria</taxon>
        <taxon>Pseudomonadati</taxon>
        <taxon>Myxococcota</taxon>
        <taxon>Myxococcia</taxon>
        <taxon>Myxococcales</taxon>
        <taxon>Cystobacterineae</taxon>
        <taxon>Myxococcaceae</taxon>
        <taxon>Myxococcus</taxon>
    </lineage>
</organism>
<dbReference type="RefSeq" id="WP_171443456.1">
    <property type="nucleotide sequence ID" value="NZ_JABFNS010000073.1"/>
</dbReference>
<reference evidence="1 2" key="1">
    <citation type="submission" date="2020-05" db="EMBL/GenBank/DDBJ databases">
        <authorList>
            <person name="Whitworth D."/>
        </authorList>
    </citation>
    <scope>NUCLEOTIDE SEQUENCE [LARGE SCALE GENOMIC DNA]</scope>
    <source>
        <strain evidence="1 2">AM005</strain>
    </source>
</reference>
<comment type="caution">
    <text evidence="1">The sequence shown here is derived from an EMBL/GenBank/DDBJ whole genome shotgun (WGS) entry which is preliminary data.</text>
</comment>
<evidence type="ECO:0000313" key="1">
    <source>
        <dbReference type="EMBL" id="NOJ81436.1"/>
    </source>
</evidence>
<dbReference type="AlphaFoldDB" id="A0A7Y4ILF2"/>
<dbReference type="EMBL" id="JABFNT010000086">
    <property type="protein sequence ID" value="NOJ81436.1"/>
    <property type="molecule type" value="Genomic_DNA"/>
</dbReference>
<accession>A0A7Y4ILF2</accession>
<protein>
    <recommendedName>
        <fullName evidence="3">DUF1232 domain-containing protein</fullName>
    </recommendedName>
</protein>
<evidence type="ECO:0008006" key="3">
    <source>
        <dbReference type="Google" id="ProtNLM"/>
    </source>
</evidence>
<sequence length="134" mass="14864">MTRRQASLLPEVALESWAATLRPPARTAVRRFERRAQEVSSADLLAAIAGHLDAVEEAQRSNEFIDLDMARSLAQIARQLTVRLETLPPQRRIVAAAAILYFVKSDDAEDDLSSSVGFDDDAEVLKSALRYLEP</sequence>